<reference evidence="3 4" key="1">
    <citation type="submission" date="2014-04" db="EMBL/GenBank/DDBJ databases">
        <title>Genome assembly of Hyalangium minutum DSM 14724.</title>
        <authorList>
            <person name="Sharma G."/>
            <person name="Subramanian S."/>
        </authorList>
    </citation>
    <scope>NUCLEOTIDE SEQUENCE [LARGE SCALE GENOMIC DNA]</scope>
    <source>
        <strain evidence="3 4">DSM 14724</strain>
    </source>
</reference>
<proteinExistence type="predicted"/>
<dbReference type="AlphaFoldDB" id="A0A085WTK5"/>
<dbReference type="Gene3D" id="1.10.10.10">
    <property type="entry name" value="Winged helix-like DNA-binding domain superfamily/Winged helix DNA-binding domain"/>
    <property type="match status" value="1"/>
</dbReference>
<dbReference type="InterPro" id="IPR036388">
    <property type="entry name" value="WH-like_DNA-bd_sf"/>
</dbReference>
<dbReference type="EMBL" id="JMCB01000002">
    <property type="protein sequence ID" value="KFE71018.1"/>
    <property type="molecule type" value="Genomic_DNA"/>
</dbReference>
<evidence type="ECO:0000256" key="1">
    <source>
        <dbReference type="SAM" id="MobiDB-lite"/>
    </source>
</evidence>
<sequence>MLESLLRELRDFSDQDVLFSQALAERLGINLTDFKCLSILERNGAVTAGKLAELTGLTSGAVTGLIDRLEKAGWARRVRDPNDRRHVIIEAVPERSEEFEALFSSSDKAMGELVEENSEEQLEFLVDFLHRTAGVLRDETGKLRTDSGNRSEGPPGEFSSPLGALKSGRLRFMTGASRVTLRTDAPPELLYLARFEGKPPTVKEEAGTVSIQYQRFSLLDWRKQGAHISLNAAIPWQLELKGGVSKLEAELSALKLEGLELLGGASDCVVRLPRPSGTVPIRVTGGASDLTLHLPPGAAARLQVRGGVSKLAFQEQRLGSVGGAMNLESPDFKSVADRYDIEFVGGASNLSVLSR</sequence>
<dbReference type="InterPro" id="IPR000835">
    <property type="entry name" value="HTH_MarR-typ"/>
</dbReference>
<feature type="domain" description="HTH marR-type" evidence="2">
    <location>
        <begin position="1"/>
        <end position="134"/>
    </location>
</feature>
<dbReference type="InterPro" id="IPR039422">
    <property type="entry name" value="MarR/SlyA-like"/>
</dbReference>
<dbReference type="SMART" id="SM00347">
    <property type="entry name" value="HTH_MARR"/>
    <property type="match status" value="1"/>
</dbReference>
<dbReference type="STRING" id="394096.DB31_3148"/>
<evidence type="ECO:0000313" key="4">
    <source>
        <dbReference type="Proteomes" id="UP000028725"/>
    </source>
</evidence>
<dbReference type="InterPro" id="IPR036390">
    <property type="entry name" value="WH_DNA-bd_sf"/>
</dbReference>
<dbReference type="Proteomes" id="UP000028725">
    <property type="component" value="Unassembled WGS sequence"/>
</dbReference>
<protein>
    <submittedName>
        <fullName evidence="3">Transcriptional regulator, MarR family protein</fullName>
    </submittedName>
</protein>
<dbReference type="SUPFAM" id="SSF46785">
    <property type="entry name" value="Winged helix' DNA-binding domain"/>
    <property type="match status" value="1"/>
</dbReference>
<evidence type="ECO:0000313" key="3">
    <source>
        <dbReference type="EMBL" id="KFE71018.1"/>
    </source>
</evidence>
<keyword evidence="4" id="KW-1185">Reference proteome</keyword>
<feature type="compositionally biased region" description="Basic and acidic residues" evidence="1">
    <location>
        <begin position="139"/>
        <end position="149"/>
    </location>
</feature>
<comment type="caution">
    <text evidence="3">The sequence shown here is derived from an EMBL/GenBank/DDBJ whole genome shotgun (WGS) entry which is preliminary data.</text>
</comment>
<organism evidence="3 4">
    <name type="scientific">Hyalangium minutum</name>
    <dbReference type="NCBI Taxonomy" id="394096"/>
    <lineage>
        <taxon>Bacteria</taxon>
        <taxon>Pseudomonadati</taxon>
        <taxon>Myxococcota</taxon>
        <taxon>Myxococcia</taxon>
        <taxon>Myxococcales</taxon>
        <taxon>Cystobacterineae</taxon>
        <taxon>Archangiaceae</taxon>
        <taxon>Hyalangium</taxon>
    </lineage>
</organism>
<dbReference type="PROSITE" id="PS50995">
    <property type="entry name" value="HTH_MARR_2"/>
    <property type="match status" value="1"/>
</dbReference>
<dbReference type="PANTHER" id="PTHR33164">
    <property type="entry name" value="TRANSCRIPTIONAL REGULATOR, MARR FAMILY"/>
    <property type="match status" value="1"/>
</dbReference>
<dbReference type="PANTHER" id="PTHR33164:SF106">
    <property type="entry name" value="TRANSCRIPTIONAL REGULATORY PROTEIN"/>
    <property type="match status" value="1"/>
</dbReference>
<dbReference type="PATRIC" id="fig|394096.3.peg.797"/>
<dbReference type="GO" id="GO:0006950">
    <property type="term" value="P:response to stress"/>
    <property type="evidence" value="ECO:0007669"/>
    <property type="project" value="TreeGrafter"/>
</dbReference>
<dbReference type="GO" id="GO:0003700">
    <property type="term" value="F:DNA-binding transcription factor activity"/>
    <property type="evidence" value="ECO:0007669"/>
    <property type="project" value="InterPro"/>
</dbReference>
<feature type="region of interest" description="Disordered" evidence="1">
    <location>
        <begin position="139"/>
        <end position="161"/>
    </location>
</feature>
<name>A0A085WTK5_9BACT</name>
<evidence type="ECO:0000259" key="2">
    <source>
        <dbReference type="PROSITE" id="PS50995"/>
    </source>
</evidence>
<accession>A0A085WTK5</accession>
<gene>
    <name evidence="3" type="ORF">DB31_3148</name>
</gene>
<dbReference type="Pfam" id="PF01047">
    <property type="entry name" value="MarR"/>
    <property type="match status" value="1"/>
</dbReference>